<proteinExistence type="predicted"/>
<evidence type="ECO:0000313" key="2">
    <source>
        <dbReference type="EMBL" id="HJB80883.1"/>
    </source>
</evidence>
<dbReference type="InterPro" id="IPR036061">
    <property type="entry name" value="CheW-like_dom_sf"/>
</dbReference>
<feature type="domain" description="CheW-like" evidence="1">
    <location>
        <begin position="25"/>
        <end position="158"/>
    </location>
</feature>
<dbReference type="InterPro" id="IPR039315">
    <property type="entry name" value="CheW"/>
</dbReference>
<reference evidence="2" key="1">
    <citation type="journal article" date="2021" name="PeerJ">
        <title>Extensive microbial diversity within the chicken gut microbiome revealed by metagenomics and culture.</title>
        <authorList>
            <person name="Gilroy R."/>
            <person name="Ravi A."/>
            <person name="Getino M."/>
            <person name="Pursley I."/>
            <person name="Horton D.L."/>
            <person name="Alikhan N.F."/>
            <person name="Baker D."/>
            <person name="Gharbi K."/>
            <person name="Hall N."/>
            <person name="Watson M."/>
            <person name="Adriaenssens E.M."/>
            <person name="Foster-Nyarko E."/>
            <person name="Jarju S."/>
            <person name="Secka A."/>
            <person name="Antonio M."/>
            <person name="Oren A."/>
            <person name="Chaudhuri R.R."/>
            <person name="La Ragione R."/>
            <person name="Hildebrand F."/>
            <person name="Pallen M.J."/>
        </authorList>
    </citation>
    <scope>NUCLEOTIDE SEQUENCE</scope>
    <source>
        <strain evidence="2">CHK192-8294</strain>
    </source>
</reference>
<sequence length="158" mass="17182">MTAEDVFFQSGGAAPEADNAPVVQTEKYLLFLSDGLLFGVPAAAVVEIITGHTVTRLPLVPSYIRGIINLRGQIIPIVDIRCLLGHGDCESDCMMILQSDDTQVGILVDQVQKMVDIDTSSLLPVPPRSSNELVCGMYSLEEGQTMLAFDCQRLMEHT</sequence>
<evidence type="ECO:0000259" key="1">
    <source>
        <dbReference type="PROSITE" id="PS50851"/>
    </source>
</evidence>
<organism evidence="2 3">
    <name type="scientific">Candidatus Flavonifractor intestinigallinarum</name>
    <dbReference type="NCBI Taxonomy" id="2838586"/>
    <lineage>
        <taxon>Bacteria</taxon>
        <taxon>Bacillati</taxon>
        <taxon>Bacillota</taxon>
        <taxon>Clostridia</taxon>
        <taxon>Eubacteriales</taxon>
        <taxon>Oscillospiraceae</taxon>
        <taxon>Flavonifractor</taxon>
    </lineage>
</organism>
<dbReference type="EMBL" id="DWXO01000077">
    <property type="protein sequence ID" value="HJB80883.1"/>
    <property type="molecule type" value="Genomic_DNA"/>
</dbReference>
<dbReference type="GO" id="GO:0006935">
    <property type="term" value="P:chemotaxis"/>
    <property type="evidence" value="ECO:0007669"/>
    <property type="project" value="InterPro"/>
</dbReference>
<gene>
    <name evidence="2" type="ORF">H9712_07845</name>
</gene>
<dbReference type="PANTHER" id="PTHR22617:SF23">
    <property type="entry name" value="CHEMOTAXIS PROTEIN CHEW"/>
    <property type="match status" value="1"/>
</dbReference>
<dbReference type="InterPro" id="IPR002545">
    <property type="entry name" value="CheW-lke_dom"/>
</dbReference>
<reference evidence="2" key="2">
    <citation type="submission" date="2021-04" db="EMBL/GenBank/DDBJ databases">
        <authorList>
            <person name="Gilroy R."/>
        </authorList>
    </citation>
    <scope>NUCLEOTIDE SEQUENCE</scope>
    <source>
        <strain evidence="2">CHK192-8294</strain>
    </source>
</reference>
<dbReference type="PROSITE" id="PS50851">
    <property type="entry name" value="CHEW"/>
    <property type="match status" value="1"/>
</dbReference>
<dbReference type="Gene3D" id="2.40.50.180">
    <property type="entry name" value="CheA-289, Domain 4"/>
    <property type="match status" value="1"/>
</dbReference>
<evidence type="ECO:0000313" key="3">
    <source>
        <dbReference type="Proteomes" id="UP000823921"/>
    </source>
</evidence>
<comment type="caution">
    <text evidence="2">The sequence shown here is derived from an EMBL/GenBank/DDBJ whole genome shotgun (WGS) entry which is preliminary data.</text>
</comment>
<dbReference type="Proteomes" id="UP000823921">
    <property type="component" value="Unassembled WGS sequence"/>
</dbReference>
<dbReference type="SMART" id="SM00260">
    <property type="entry name" value="CheW"/>
    <property type="match status" value="1"/>
</dbReference>
<accession>A0A9D2SAT3</accession>
<name>A0A9D2SAT3_9FIRM</name>
<dbReference type="SUPFAM" id="SSF50341">
    <property type="entry name" value="CheW-like"/>
    <property type="match status" value="1"/>
</dbReference>
<dbReference type="Pfam" id="PF01584">
    <property type="entry name" value="CheW"/>
    <property type="match status" value="1"/>
</dbReference>
<dbReference type="GO" id="GO:0007165">
    <property type="term" value="P:signal transduction"/>
    <property type="evidence" value="ECO:0007669"/>
    <property type="project" value="InterPro"/>
</dbReference>
<protein>
    <submittedName>
        <fullName evidence="2">Chemotaxis protein CheW</fullName>
    </submittedName>
</protein>
<dbReference type="AlphaFoldDB" id="A0A9D2SAT3"/>
<dbReference type="Gene3D" id="2.30.30.40">
    <property type="entry name" value="SH3 Domains"/>
    <property type="match status" value="1"/>
</dbReference>
<dbReference type="PANTHER" id="PTHR22617">
    <property type="entry name" value="CHEMOTAXIS SENSOR HISTIDINE KINASE-RELATED"/>
    <property type="match status" value="1"/>
</dbReference>
<dbReference type="GO" id="GO:0005829">
    <property type="term" value="C:cytosol"/>
    <property type="evidence" value="ECO:0007669"/>
    <property type="project" value="TreeGrafter"/>
</dbReference>